<feature type="non-terminal residue" evidence="7">
    <location>
        <position position="1"/>
    </location>
</feature>
<proteinExistence type="inferred from homology"/>
<dbReference type="EMBL" id="BARW01019242">
    <property type="protein sequence ID" value="GAI93055.1"/>
    <property type="molecule type" value="Genomic_DNA"/>
</dbReference>
<dbReference type="GO" id="GO:0055085">
    <property type="term" value="P:transmembrane transport"/>
    <property type="evidence" value="ECO:0007669"/>
    <property type="project" value="TreeGrafter"/>
</dbReference>
<sequence>VAGVLSYFVPEVSEQAKVFIDAAPGYLERVQGLFAYDLPDLLEKIPPEIRDTVNVNIQKAAGTLLDAAQKGLLATVRTVSQTVSFVLGIVIIPFWLFYVLNSEARARRAFYNLIPEQAREDVRCIGIIMDGLLSAYVRGQFMLCLLVGVMSTVALLLLGVDLALLLGTLAGVFELIPILGPYLGGIAPVLLALAKRPLLALWVALAFAAIQQIENTFLVPHISGSAVRFHPAVVMVIVVVASEVAGLWGMLLAVPVAAMARDVYRYLYLRTTERG</sequence>
<keyword evidence="5 6" id="KW-0472">Membrane</keyword>
<dbReference type="PANTHER" id="PTHR21716">
    <property type="entry name" value="TRANSMEMBRANE PROTEIN"/>
    <property type="match status" value="1"/>
</dbReference>
<comment type="similarity">
    <text evidence="2">Belongs to the autoinducer-2 exporter (AI-2E) (TC 2.A.86) family.</text>
</comment>
<dbReference type="AlphaFoldDB" id="X1TZR4"/>
<reference evidence="7" key="1">
    <citation type="journal article" date="2014" name="Front. Microbiol.">
        <title>High frequency of phylogenetically diverse reductive dehalogenase-homologous genes in deep subseafloor sedimentary metagenomes.</title>
        <authorList>
            <person name="Kawai M."/>
            <person name="Futagami T."/>
            <person name="Toyoda A."/>
            <person name="Takaki Y."/>
            <person name="Nishi S."/>
            <person name="Hori S."/>
            <person name="Arai W."/>
            <person name="Tsubouchi T."/>
            <person name="Morono Y."/>
            <person name="Uchiyama I."/>
            <person name="Ito T."/>
            <person name="Fujiyama A."/>
            <person name="Inagaki F."/>
            <person name="Takami H."/>
        </authorList>
    </citation>
    <scope>NUCLEOTIDE SEQUENCE</scope>
    <source>
        <strain evidence="7">Expedition CK06-06</strain>
    </source>
</reference>
<feature type="transmembrane region" description="Helical" evidence="6">
    <location>
        <begin position="198"/>
        <end position="213"/>
    </location>
</feature>
<evidence type="ECO:0000313" key="7">
    <source>
        <dbReference type="EMBL" id="GAI93055.1"/>
    </source>
</evidence>
<feature type="transmembrane region" description="Helical" evidence="6">
    <location>
        <begin position="82"/>
        <end position="100"/>
    </location>
</feature>
<dbReference type="Pfam" id="PF01594">
    <property type="entry name" value="AI-2E_transport"/>
    <property type="match status" value="1"/>
</dbReference>
<dbReference type="GO" id="GO:0016020">
    <property type="term" value="C:membrane"/>
    <property type="evidence" value="ECO:0007669"/>
    <property type="project" value="UniProtKB-SubCell"/>
</dbReference>
<comment type="subcellular location">
    <subcellularLocation>
        <location evidence="1">Membrane</location>
        <topology evidence="1">Multi-pass membrane protein</topology>
    </subcellularLocation>
</comment>
<feature type="transmembrane region" description="Helical" evidence="6">
    <location>
        <begin position="172"/>
        <end position="191"/>
    </location>
</feature>
<evidence type="ECO:0000256" key="6">
    <source>
        <dbReference type="SAM" id="Phobius"/>
    </source>
</evidence>
<evidence type="ECO:0008006" key="8">
    <source>
        <dbReference type="Google" id="ProtNLM"/>
    </source>
</evidence>
<accession>X1TZR4</accession>
<feature type="non-terminal residue" evidence="7">
    <location>
        <position position="275"/>
    </location>
</feature>
<name>X1TZR4_9ZZZZ</name>
<dbReference type="InterPro" id="IPR002549">
    <property type="entry name" value="AI-2E-like"/>
</dbReference>
<feature type="transmembrane region" description="Helical" evidence="6">
    <location>
        <begin position="141"/>
        <end position="166"/>
    </location>
</feature>
<dbReference type="PANTHER" id="PTHR21716:SF62">
    <property type="entry name" value="TRANSPORT PROTEIN YDBI-RELATED"/>
    <property type="match status" value="1"/>
</dbReference>
<feature type="transmembrane region" description="Helical" evidence="6">
    <location>
        <begin position="233"/>
        <end position="260"/>
    </location>
</feature>
<protein>
    <recommendedName>
        <fullName evidence="8">AI-2E family transporter</fullName>
    </recommendedName>
</protein>
<keyword evidence="4 6" id="KW-1133">Transmembrane helix</keyword>
<evidence type="ECO:0000256" key="5">
    <source>
        <dbReference type="ARBA" id="ARBA00023136"/>
    </source>
</evidence>
<organism evidence="7">
    <name type="scientific">marine sediment metagenome</name>
    <dbReference type="NCBI Taxonomy" id="412755"/>
    <lineage>
        <taxon>unclassified sequences</taxon>
        <taxon>metagenomes</taxon>
        <taxon>ecological metagenomes</taxon>
    </lineage>
</organism>
<evidence type="ECO:0000256" key="4">
    <source>
        <dbReference type="ARBA" id="ARBA00022989"/>
    </source>
</evidence>
<gene>
    <name evidence="7" type="ORF">S12H4_32774</name>
</gene>
<evidence type="ECO:0000256" key="1">
    <source>
        <dbReference type="ARBA" id="ARBA00004141"/>
    </source>
</evidence>
<comment type="caution">
    <text evidence="7">The sequence shown here is derived from an EMBL/GenBank/DDBJ whole genome shotgun (WGS) entry which is preliminary data.</text>
</comment>
<evidence type="ECO:0000256" key="2">
    <source>
        <dbReference type="ARBA" id="ARBA00009773"/>
    </source>
</evidence>
<keyword evidence="3 6" id="KW-0812">Transmembrane</keyword>
<evidence type="ECO:0000256" key="3">
    <source>
        <dbReference type="ARBA" id="ARBA00022692"/>
    </source>
</evidence>